<keyword evidence="2" id="KW-0808">Transferase</keyword>
<feature type="domain" description="Polymerase nucleotidyl transferase" evidence="1">
    <location>
        <begin position="122"/>
        <end position="153"/>
    </location>
</feature>
<dbReference type="CDD" id="cd05403">
    <property type="entry name" value="NT_KNTase_like"/>
    <property type="match status" value="1"/>
</dbReference>
<evidence type="ECO:0000313" key="2">
    <source>
        <dbReference type="EMBL" id="TXR56304.1"/>
    </source>
</evidence>
<gene>
    <name evidence="2" type="ORF">FMM08_09295</name>
</gene>
<organism evidence="2 3">
    <name type="scientific">Quadrisphaera setariae</name>
    <dbReference type="NCBI Taxonomy" id="2593304"/>
    <lineage>
        <taxon>Bacteria</taxon>
        <taxon>Bacillati</taxon>
        <taxon>Actinomycetota</taxon>
        <taxon>Actinomycetes</taxon>
        <taxon>Kineosporiales</taxon>
        <taxon>Kineosporiaceae</taxon>
        <taxon>Quadrisphaera</taxon>
    </lineage>
</organism>
<dbReference type="RefSeq" id="WP_147926097.1">
    <property type="nucleotide sequence ID" value="NZ_VKAC01000005.1"/>
</dbReference>
<dbReference type="InterPro" id="IPR002934">
    <property type="entry name" value="Polymerase_NTP_transf_dom"/>
</dbReference>
<comment type="caution">
    <text evidence="2">The sequence shown here is derived from an EMBL/GenBank/DDBJ whole genome shotgun (WGS) entry which is preliminary data.</text>
</comment>
<dbReference type="SUPFAM" id="SSF46785">
    <property type="entry name" value="Winged helix' DNA-binding domain"/>
    <property type="match status" value="1"/>
</dbReference>
<evidence type="ECO:0000313" key="3">
    <source>
        <dbReference type="Proteomes" id="UP000321234"/>
    </source>
</evidence>
<name>A0A5C8ZFM0_9ACTN</name>
<dbReference type="InterPro" id="IPR036390">
    <property type="entry name" value="WH_DNA-bd_sf"/>
</dbReference>
<dbReference type="Pfam" id="PF01909">
    <property type="entry name" value="NTP_transf_2"/>
    <property type="match status" value="1"/>
</dbReference>
<sequence length="224" mass="24202">MSVLDVEVVVDWRSPLSVLFPPVQGAVLFALWSRPVPLTGRAVHLQAGVGSYPGTLNALARLVEHGLVSARDVGRATEYVLNTEHVLYPVVDAAMGTYRPRAELDRRLLDLLRSALGSGARATTVAYFGSYARGEATASSDIDLLLVLPEAFGPAEEDALLEDLEAAVRRWTGNQLQVYATRPSGLARAVEAGDPIIDSWDTEAQMLAGPDLRRRLRALRSAVS</sequence>
<dbReference type="AlphaFoldDB" id="A0A5C8ZFM0"/>
<dbReference type="InterPro" id="IPR043519">
    <property type="entry name" value="NT_sf"/>
</dbReference>
<dbReference type="Gene3D" id="3.30.460.10">
    <property type="entry name" value="Beta Polymerase, domain 2"/>
    <property type="match status" value="1"/>
</dbReference>
<evidence type="ECO:0000259" key="1">
    <source>
        <dbReference type="Pfam" id="PF01909"/>
    </source>
</evidence>
<proteinExistence type="predicted"/>
<accession>A0A5C8ZFM0</accession>
<reference evidence="2 3" key="1">
    <citation type="submission" date="2019-07" db="EMBL/GenBank/DDBJ databases">
        <title>Quadrisphaera sp. strain DD2A genome sequencing and assembly.</title>
        <authorList>
            <person name="Kim I."/>
        </authorList>
    </citation>
    <scope>NUCLEOTIDE SEQUENCE [LARGE SCALE GENOMIC DNA]</scope>
    <source>
        <strain evidence="2 3">DD2A</strain>
    </source>
</reference>
<dbReference type="GO" id="GO:0016779">
    <property type="term" value="F:nucleotidyltransferase activity"/>
    <property type="evidence" value="ECO:0007669"/>
    <property type="project" value="InterPro"/>
</dbReference>
<dbReference type="Proteomes" id="UP000321234">
    <property type="component" value="Unassembled WGS sequence"/>
</dbReference>
<protein>
    <submittedName>
        <fullName evidence="2">Nucleotidyltransferase domain-containing protein</fullName>
    </submittedName>
</protein>
<dbReference type="SUPFAM" id="SSF81301">
    <property type="entry name" value="Nucleotidyltransferase"/>
    <property type="match status" value="1"/>
</dbReference>
<keyword evidence="3" id="KW-1185">Reference proteome</keyword>
<dbReference type="EMBL" id="VKAC01000005">
    <property type="protein sequence ID" value="TXR56304.1"/>
    <property type="molecule type" value="Genomic_DNA"/>
</dbReference>
<dbReference type="OrthoDB" id="3826063at2"/>